<dbReference type="Proteomes" id="UP000630952">
    <property type="component" value="Unassembled WGS sequence"/>
</dbReference>
<sequence>MKLSDFAPQFPVLWASSGSTTTVQYPLLSGTSLATGRASIASGFPAVNFTPPAAGGVYPWGADWNGALKTLSVSAQNYEAGVIPIFSQNFANAIGGYPQNAIVADANTAGLFWVSTADANTTVPATPNSAWQKFGWNQFIKQGWGFSTFGNSNVYLGWRKDGSGLGVGIDSTDIGNVAIQGGGKLGWGDWTEQNYTLPSGGNRTISLTFTAPSAGYVHAVGSANFAAQNSNQSQLSVVINGTTLSADNVTGATAMTNHSCILVNAGTVVVASYLGTSATNPPNVGHTLSYLFIPS</sequence>
<evidence type="ECO:0000313" key="2">
    <source>
        <dbReference type="Proteomes" id="UP000630952"/>
    </source>
</evidence>
<evidence type="ECO:0000313" key="1">
    <source>
        <dbReference type="EMBL" id="MBF0877280.1"/>
    </source>
</evidence>
<reference evidence="1" key="1">
    <citation type="submission" date="2020-04" db="EMBL/GenBank/DDBJ databases">
        <authorList>
            <person name="Sombolestani A."/>
        </authorList>
    </citation>
    <scope>NUCLEOTIDE SEQUENCE</scope>
    <source>
        <strain evidence="1">LMG 27748</strain>
    </source>
</reference>
<protein>
    <recommendedName>
        <fullName evidence="3">Tail fiber protein</fullName>
    </recommendedName>
</protein>
<keyword evidence="2" id="KW-1185">Reference proteome</keyword>
<dbReference type="RefSeq" id="WP_194255645.1">
    <property type="nucleotide sequence ID" value="NZ_JABCQO010000008.1"/>
</dbReference>
<dbReference type="EMBL" id="JABCQO010000008">
    <property type="protein sequence ID" value="MBF0877280.1"/>
    <property type="molecule type" value="Genomic_DNA"/>
</dbReference>
<comment type="caution">
    <text evidence="1">The sequence shown here is derived from an EMBL/GenBank/DDBJ whole genome shotgun (WGS) entry which is preliminary data.</text>
</comment>
<reference evidence="1" key="2">
    <citation type="submission" date="2020-11" db="EMBL/GenBank/DDBJ databases">
        <title>Description of novel Gluconobacter species.</title>
        <authorList>
            <person name="Cleenwerck I."/>
            <person name="Cnockaert M."/>
            <person name="Borremans W."/>
            <person name="Wieme A.D."/>
            <person name="De Vuyst L."/>
            <person name="Vandamme P."/>
        </authorList>
    </citation>
    <scope>NUCLEOTIDE SEQUENCE</scope>
    <source>
        <strain evidence="1">LMG 27748</strain>
    </source>
</reference>
<evidence type="ECO:0008006" key="3">
    <source>
        <dbReference type="Google" id="ProtNLM"/>
    </source>
</evidence>
<gene>
    <name evidence="1" type="ORF">HKD21_10525</name>
</gene>
<proteinExistence type="predicted"/>
<accession>A0ABR9YGR2</accession>
<organism evidence="1 2">
    <name type="scientific">Gluconobacter cerevisiae</name>
    <dbReference type="NCBI Taxonomy" id="1379734"/>
    <lineage>
        <taxon>Bacteria</taxon>
        <taxon>Pseudomonadati</taxon>
        <taxon>Pseudomonadota</taxon>
        <taxon>Alphaproteobacteria</taxon>
        <taxon>Acetobacterales</taxon>
        <taxon>Acetobacteraceae</taxon>
        <taxon>Gluconobacter</taxon>
    </lineage>
</organism>
<name>A0ABR9YGR2_9PROT</name>